<keyword evidence="2" id="KW-1185">Reference proteome</keyword>
<name>A0A1J5MRD4_9BACT</name>
<comment type="caution">
    <text evidence="1">The sequence shown here is derived from an EMBL/GenBank/DDBJ whole genome shotgun (WGS) entry which is preliminary data.</text>
</comment>
<protein>
    <submittedName>
        <fullName evidence="1">Uncharacterized protein</fullName>
    </submittedName>
</protein>
<dbReference type="EMBL" id="LKAQ01000004">
    <property type="protein sequence ID" value="OIQ49173.1"/>
    <property type="molecule type" value="Genomic_DNA"/>
</dbReference>
<evidence type="ECO:0000313" key="2">
    <source>
        <dbReference type="Proteomes" id="UP000181901"/>
    </source>
</evidence>
<reference evidence="1 2" key="1">
    <citation type="submission" date="2015-09" db="EMBL/GenBank/DDBJ databases">
        <title>Genome of Desulfovibrio dechloracetivorans BerOc1, a mercury methylating strain isolated from highly hydrocarbons and metals contaminated coastal sediments.</title>
        <authorList>
            <person name="Goni Urriza M."/>
            <person name="Gassie C."/>
            <person name="Bouchez O."/>
            <person name="Klopp C."/>
            <person name="Ranchou-Peyruse A."/>
            <person name="Remy G."/>
        </authorList>
    </citation>
    <scope>NUCLEOTIDE SEQUENCE [LARGE SCALE GENOMIC DNA]</scope>
    <source>
        <strain evidence="1 2">BerOc1</strain>
    </source>
</reference>
<evidence type="ECO:0000313" key="1">
    <source>
        <dbReference type="EMBL" id="OIQ49173.1"/>
    </source>
</evidence>
<accession>A0A1J5MRD4</accession>
<sequence length="31" mass="3418">MPGHAIERYDVRKTADGMKRLFAGLAAKRAS</sequence>
<organism evidence="1 2">
    <name type="scientific">Pseudodesulfovibrio hydrargyri</name>
    <dbReference type="NCBI Taxonomy" id="2125990"/>
    <lineage>
        <taxon>Bacteria</taxon>
        <taxon>Pseudomonadati</taxon>
        <taxon>Thermodesulfobacteriota</taxon>
        <taxon>Desulfovibrionia</taxon>
        <taxon>Desulfovibrionales</taxon>
        <taxon>Desulfovibrionaceae</taxon>
    </lineage>
</organism>
<gene>
    <name evidence="1" type="ORF">BerOc1_01097</name>
</gene>
<proteinExistence type="predicted"/>
<dbReference type="AlphaFoldDB" id="A0A1J5MRD4"/>
<dbReference type="Proteomes" id="UP000181901">
    <property type="component" value="Unassembled WGS sequence"/>
</dbReference>